<reference evidence="1 2" key="1">
    <citation type="submission" date="2018-05" db="EMBL/GenBank/DDBJ databases">
        <title>Genomic Encyclopedia of Type Strains, Phase IV (KMG-IV): sequencing the most valuable type-strain genomes for metagenomic binning, comparative biology and taxonomic classification.</title>
        <authorList>
            <person name="Goeker M."/>
        </authorList>
    </citation>
    <scope>NUCLEOTIDE SEQUENCE [LARGE SCALE GENOMIC DNA]</scope>
    <source>
        <strain evidence="1 2">DSM 24995</strain>
    </source>
</reference>
<comment type="caution">
    <text evidence="1">The sequence shown here is derived from an EMBL/GenBank/DDBJ whole genome shotgun (WGS) entry which is preliminary data.</text>
</comment>
<proteinExistence type="predicted"/>
<keyword evidence="2" id="KW-1185">Reference proteome</keyword>
<protein>
    <submittedName>
        <fullName evidence="1">Uncharacterized protein</fullName>
    </submittedName>
</protein>
<evidence type="ECO:0000313" key="2">
    <source>
        <dbReference type="Proteomes" id="UP000248057"/>
    </source>
</evidence>
<name>A0A2V3Y647_9FIRM</name>
<dbReference type="AlphaFoldDB" id="A0A2V3Y647"/>
<organism evidence="1 2">
    <name type="scientific">Hungatella effluvii</name>
    <dbReference type="NCBI Taxonomy" id="1096246"/>
    <lineage>
        <taxon>Bacteria</taxon>
        <taxon>Bacillati</taxon>
        <taxon>Bacillota</taxon>
        <taxon>Clostridia</taxon>
        <taxon>Lachnospirales</taxon>
        <taxon>Lachnospiraceae</taxon>
        <taxon>Hungatella</taxon>
    </lineage>
</organism>
<evidence type="ECO:0000313" key="1">
    <source>
        <dbReference type="EMBL" id="PXX52515.1"/>
    </source>
</evidence>
<gene>
    <name evidence="1" type="ORF">DFR60_107201</name>
</gene>
<accession>A0A2V3Y647</accession>
<dbReference type="Proteomes" id="UP000248057">
    <property type="component" value="Unassembled WGS sequence"/>
</dbReference>
<dbReference type="EMBL" id="QJKD01000007">
    <property type="protein sequence ID" value="PXX52515.1"/>
    <property type="molecule type" value="Genomic_DNA"/>
</dbReference>
<sequence length="60" mass="7364">MLYRVFLSTNIYDERPIRLTILHFRRCKKLLRKGNLYLSHILLWMASYSSPRRILQFAIH</sequence>